<protein>
    <submittedName>
        <fullName evidence="1">Uncharacterized protein</fullName>
    </submittedName>
</protein>
<dbReference type="Proteomes" id="UP000004776">
    <property type="component" value="Unassembled WGS sequence"/>
</dbReference>
<dbReference type="AlphaFoldDB" id="G5RT88"/>
<comment type="caution">
    <text evidence="1">The sequence shown here is derived from an EMBL/GenBank/DDBJ whole genome shotgun (WGS) entry which is preliminary data.</text>
</comment>
<organism evidence="1 2">
    <name type="scientific">Salmonella enterica subsp. enterica serovar Urbana str. R8-2977</name>
    <dbReference type="NCBI Taxonomy" id="913084"/>
    <lineage>
        <taxon>Bacteria</taxon>
        <taxon>Pseudomonadati</taxon>
        <taxon>Pseudomonadota</taxon>
        <taxon>Gammaproteobacteria</taxon>
        <taxon>Enterobacterales</taxon>
        <taxon>Enterobacteriaceae</taxon>
        <taxon>Salmonella</taxon>
    </lineage>
</organism>
<proteinExistence type="predicted"/>
<accession>G5RT88</accession>
<evidence type="ECO:0000313" key="2">
    <source>
        <dbReference type="Proteomes" id="UP000004776"/>
    </source>
</evidence>
<feature type="non-terminal residue" evidence="1">
    <location>
        <position position="30"/>
    </location>
</feature>
<name>G5RT88_SALET</name>
<reference evidence="1 2" key="1">
    <citation type="journal article" date="2011" name="BMC Genomics">
        <title>Genome sequencing reveals diversification of virulence factor content and possible host adaptation in distinct subpopulations of Salmonella enterica.</title>
        <authorList>
            <person name="den Bakker H.C."/>
            <person name="Moreno Switt A.I."/>
            <person name="Govoni G."/>
            <person name="Cummings C.A."/>
            <person name="Ranieri M.L."/>
            <person name="Degoricija L."/>
            <person name="Hoelzer K."/>
            <person name="Rodriguez-Rivera L.D."/>
            <person name="Brown S."/>
            <person name="Bolchacova E."/>
            <person name="Furtado M.R."/>
            <person name="Wiedmann M."/>
        </authorList>
    </citation>
    <scope>NUCLEOTIDE SEQUENCE [LARGE SCALE GENOMIC DNA]</scope>
    <source>
        <strain evidence="1 2">R8-2977</strain>
    </source>
</reference>
<dbReference type="EMBL" id="AFCW01000609">
    <property type="protein sequence ID" value="EHD05160.1"/>
    <property type="molecule type" value="Genomic_DNA"/>
</dbReference>
<evidence type="ECO:0000313" key="1">
    <source>
        <dbReference type="EMBL" id="EHD05160.1"/>
    </source>
</evidence>
<sequence length="30" mass="3628">MHQPDRGRNCPLPGIERRIDRQLIRRCGKR</sequence>
<gene>
    <name evidence="1" type="ORF">LTSEURB_1481</name>
</gene>